<organism evidence="1 2">
    <name type="scientific">Stachybotrys elegans</name>
    <dbReference type="NCBI Taxonomy" id="80388"/>
    <lineage>
        <taxon>Eukaryota</taxon>
        <taxon>Fungi</taxon>
        <taxon>Dikarya</taxon>
        <taxon>Ascomycota</taxon>
        <taxon>Pezizomycotina</taxon>
        <taxon>Sordariomycetes</taxon>
        <taxon>Hypocreomycetidae</taxon>
        <taxon>Hypocreales</taxon>
        <taxon>Stachybotryaceae</taxon>
        <taxon>Stachybotrys</taxon>
    </lineage>
</organism>
<protein>
    <submittedName>
        <fullName evidence="1">Uncharacterized protein</fullName>
    </submittedName>
</protein>
<dbReference type="AlphaFoldDB" id="A0A8K0SIT5"/>
<dbReference type="OrthoDB" id="5213556at2759"/>
<keyword evidence="2" id="KW-1185">Reference proteome</keyword>
<dbReference type="Proteomes" id="UP000813444">
    <property type="component" value="Unassembled WGS sequence"/>
</dbReference>
<reference evidence="1" key="1">
    <citation type="journal article" date="2021" name="Nat. Commun.">
        <title>Genetic determinants of endophytism in the Arabidopsis root mycobiome.</title>
        <authorList>
            <person name="Mesny F."/>
            <person name="Miyauchi S."/>
            <person name="Thiergart T."/>
            <person name="Pickel B."/>
            <person name="Atanasova L."/>
            <person name="Karlsson M."/>
            <person name="Huettel B."/>
            <person name="Barry K.W."/>
            <person name="Haridas S."/>
            <person name="Chen C."/>
            <person name="Bauer D."/>
            <person name="Andreopoulos W."/>
            <person name="Pangilinan J."/>
            <person name="LaButti K."/>
            <person name="Riley R."/>
            <person name="Lipzen A."/>
            <person name="Clum A."/>
            <person name="Drula E."/>
            <person name="Henrissat B."/>
            <person name="Kohler A."/>
            <person name="Grigoriev I.V."/>
            <person name="Martin F.M."/>
            <person name="Hacquard S."/>
        </authorList>
    </citation>
    <scope>NUCLEOTIDE SEQUENCE</scope>
    <source>
        <strain evidence="1">MPI-CAGE-CH-0235</strain>
    </source>
</reference>
<comment type="caution">
    <text evidence="1">The sequence shown here is derived from an EMBL/GenBank/DDBJ whole genome shotgun (WGS) entry which is preliminary data.</text>
</comment>
<proteinExistence type="predicted"/>
<name>A0A8K0SIT5_9HYPO</name>
<dbReference type="EMBL" id="JAGPNK010000019">
    <property type="protein sequence ID" value="KAH7305260.1"/>
    <property type="molecule type" value="Genomic_DNA"/>
</dbReference>
<sequence>MASSGSHLKYEPRTLEQREIDAKRNAPKYARERRLNAILTAKFLKAKQAFDNYYHYNMDAAFDADNGSWREAMDPWLRIKDTLFEFLQGYTKAAVDAKDTQLTGEALRNLAAAIIRVAKEDLAGAGRSNAFLDDSFRTSAMEYVETLRATYNLPQAQPDSSEEEEEA</sequence>
<accession>A0A8K0SIT5</accession>
<evidence type="ECO:0000313" key="1">
    <source>
        <dbReference type="EMBL" id="KAH7305260.1"/>
    </source>
</evidence>
<gene>
    <name evidence="1" type="ORF">B0I35DRAFT_414043</name>
</gene>
<evidence type="ECO:0000313" key="2">
    <source>
        <dbReference type="Proteomes" id="UP000813444"/>
    </source>
</evidence>